<evidence type="ECO:0000256" key="1">
    <source>
        <dbReference type="SAM" id="MobiDB-lite"/>
    </source>
</evidence>
<organism evidence="2 3">
    <name type="scientific">Iris pallida</name>
    <name type="common">Sweet iris</name>
    <dbReference type="NCBI Taxonomy" id="29817"/>
    <lineage>
        <taxon>Eukaryota</taxon>
        <taxon>Viridiplantae</taxon>
        <taxon>Streptophyta</taxon>
        <taxon>Embryophyta</taxon>
        <taxon>Tracheophyta</taxon>
        <taxon>Spermatophyta</taxon>
        <taxon>Magnoliopsida</taxon>
        <taxon>Liliopsida</taxon>
        <taxon>Asparagales</taxon>
        <taxon>Iridaceae</taxon>
        <taxon>Iridoideae</taxon>
        <taxon>Irideae</taxon>
        <taxon>Iris</taxon>
    </lineage>
</organism>
<feature type="compositionally biased region" description="Basic and acidic residues" evidence="1">
    <location>
        <begin position="1"/>
        <end position="11"/>
    </location>
</feature>
<comment type="caution">
    <text evidence="2">The sequence shown here is derived from an EMBL/GenBank/DDBJ whole genome shotgun (WGS) entry which is preliminary data.</text>
</comment>
<evidence type="ECO:0000313" key="2">
    <source>
        <dbReference type="EMBL" id="KAJ6828876.1"/>
    </source>
</evidence>
<name>A0AAX6GJG1_IRIPA</name>
<accession>A0AAX6GJG1</accession>
<proteinExistence type="predicted"/>
<keyword evidence="3" id="KW-1185">Reference proteome</keyword>
<protein>
    <submittedName>
        <fullName evidence="2">Tryptamine hydroxycinnamoyltransferase 2</fullName>
    </submittedName>
</protein>
<gene>
    <name evidence="2" type="ORF">M6B38_361685</name>
</gene>
<dbReference type="Proteomes" id="UP001140949">
    <property type="component" value="Unassembled WGS sequence"/>
</dbReference>
<feature type="compositionally biased region" description="Basic and acidic residues" evidence="1">
    <location>
        <begin position="18"/>
        <end position="29"/>
    </location>
</feature>
<sequence length="428" mass="44712">MLLPDGEERVDPSFPLGRGDEGHDPLDRKIGRHDRARWAPSEVRLVEPEPEPAVDLEVGIQLVPPVLLVRQQGLLLPPFLLQQRSEVDGGAVVLVVHALHRLAYVADRAREPLTRQLAGGGLREGPEDQVAEVLGGHHRPHPRPPVDRHPHPGDLVVGEAPDFYGPAPEVGEEDLERGGAEADPLLELRDELPGELDDQVLDSGGGHRQRGAPAGVHLQVVELDLRGVVGDEEGVAVEEGRGAGARAARGAGAGLEELAHGLAVGDGVAEGDADDEAAAGVAAELDLEQLLGVRGDGRVEVLVEGDVLEQGVVVHAGGDLGLDEADAGVVEDEGEAVLRVPADPACYVRVGLEGHGEAGHHVLVGGHAAEGEEGGEVEVAGGLVEQVQGHGGDGVLPEVGQVRPQDAVVVDLDRHGLIEGKMIYVCIF</sequence>
<reference evidence="2" key="2">
    <citation type="submission" date="2023-04" db="EMBL/GenBank/DDBJ databases">
        <authorList>
            <person name="Bruccoleri R.E."/>
            <person name="Oakeley E.J."/>
            <person name="Faust A.-M."/>
            <person name="Dessus-Babus S."/>
            <person name="Altorfer M."/>
            <person name="Burckhardt D."/>
            <person name="Oertli M."/>
            <person name="Naumann U."/>
            <person name="Petersen F."/>
            <person name="Wong J."/>
        </authorList>
    </citation>
    <scope>NUCLEOTIDE SEQUENCE</scope>
    <source>
        <strain evidence="2">GSM-AAB239-AS_SAM_17_03QT</strain>
        <tissue evidence="2">Leaf</tissue>
    </source>
</reference>
<evidence type="ECO:0000313" key="3">
    <source>
        <dbReference type="Proteomes" id="UP001140949"/>
    </source>
</evidence>
<reference evidence="2" key="1">
    <citation type="journal article" date="2023" name="GigaByte">
        <title>Genome assembly of the bearded iris, Iris pallida Lam.</title>
        <authorList>
            <person name="Bruccoleri R.E."/>
            <person name="Oakeley E.J."/>
            <person name="Faust A.M.E."/>
            <person name="Altorfer M."/>
            <person name="Dessus-Babus S."/>
            <person name="Burckhardt D."/>
            <person name="Oertli M."/>
            <person name="Naumann U."/>
            <person name="Petersen F."/>
            <person name="Wong J."/>
        </authorList>
    </citation>
    <scope>NUCLEOTIDE SEQUENCE</scope>
    <source>
        <strain evidence="2">GSM-AAB239-AS_SAM_17_03QT</strain>
    </source>
</reference>
<feature type="region of interest" description="Disordered" evidence="1">
    <location>
        <begin position="1"/>
        <end position="31"/>
    </location>
</feature>
<dbReference type="AlphaFoldDB" id="A0AAX6GJG1"/>
<dbReference type="EMBL" id="JANAVB010018994">
    <property type="protein sequence ID" value="KAJ6828876.1"/>
    <property type="molecule type" value="Genomic_DNA"/>
</dbReference>